<organism evidence="2 3">
    <name type="scientific">Euroglyphus maynei</name>
    <name type="common">Mayne's house dust mite</name>
    <dbReference type="NCBI Taxonomy" id="6958"/>
    <lineage>
        <taxon>Eukaryota</taxon>
        <taxon>Metazoa</taxon>
        <taxon>Ecdysozoa</taxon>
        <taxon>Arthropoda</taxon>
        <taxon>Chelicerata</taxon>
        <taxon>Arachnida</taxon>
        <taxon>Acari</taxon>
        <taxon>Acariformes</taxon>
        <taxon>Sarcoptiformes</taxon>
        <taxon>Astigmata</taxon>
        <taxon>Psoroptidia</taxon>
        <taxon>Analgoidea</taxon>
        <taxon>Pyroglyphidae</taxon>
        <taxon>Pyroglyphinae</taxon>
        <taxon>Euroglyphus</taxon>
    </lineage>
</organism>
<dbReference type="EMBL" id="MUJZ01043384">
    <property type="protein sequence ID" value="OTF75153.1"/>
    <property type="molecule type" value="Genomic_DNA"/>
</dbReference>
<dbReference type="OrthoDB" id="435282at2759"/>
<evidence type="ECO:0000313" key="2">
    <source>
        <dbReference type="EMBL" id="OTF75153.1"/>
    </source>
</evidence>
<dbReference type="Pfam" id="PF21148">
    <property type="entry name" value="NSUN5_fdxn-like"/>
    <property type="match status" value="1"/>
</dbReference>
<protein>
    <recommendedName>
        <fullName evidence="1">NOL1/NOP2/NSUN 5/7 ferredoxin-like domain-containing protein</fullName>
    </recommendedName>
</protein>
<dbReference type="Proteomes" id="UP000194236">
    <property type="component" value="Unassembled WGS sequence"/>
</dbReference>
<dbReference type="InterPro" id="IPR049561">
    <property type="entry name" value="NSUN5_7_fdxn-like"/>
</dbReference>
<dbReference type="Gene3D" id="3.30.70.1170">
    <property type="entry name" value="Sun protein, domain 3"/>
    <property type="match status" value="1"/>
</dbReference>
<name>A0A1Y3B5G3_EURMA</name>
<dbReference type="AlphaFoldDB" id="A0A1Y3B5G3"/>
<evidence type="ECO:0000259" key="1">
    <source>
        <dbReference type="Pfam" id="PF21148"/>
    </source>
</evidence>
<comment type="caution">
    <text evidence="2">The sequence shown here is derived from an EMBL/GenBank/DDBJ whole genome shotgun (WGS) entry which is preliminary data.</text>
</comment>
<keyword evidence="3" id="KW-1185">Reference proteome</keyword>
<feature type="non-terminal residue" evidence="2">
    <location>
        <position position="1"/>
    </location>
</feature>
<sequence>EVKYVIENREKISDHYAKVKNNVNSGKVSSDRKNPWIRYIRINYLKNSKSELMEKLRILGFKHRPYNDGEKISFDQFKTLALSLNIDEFIVDYHFDDVLVFNDECTKKLTQLYEDGSVAMQDKVCMI</sequence>
<gene>
    <name evidence="2" type="ORF">BLA29_012223</name>
</gene>
<reference evidence="2 3" key="1">
    <citation type="submission" date="2017-03" db="EMBL/GenBank/DDBJ databases">
        <title>Genome Survey of Euroglyphus maynei.</title>
        <authorList>
            <person name="Arlian L.G."/>
            <person name="Morgan M.S."/>
            <person name="Rider S.D."/>
        </authorList>
    </citation>
    <scope>NUCLEOTIDE SEQUENCE [LARGE SCALE GENOMIC DNA]</scope>
    <source>
        <strain evidence="2">Arlian Lab</strain>
        <tissue evidence="2">Whole body</tissue>
    </source>
</reference>
<proteinExistence type="predicted"/>
<evidence type="ECO:0000313" key="3">
    <source>
        <dbReference type="Proteomes" id="UP000194236"/>
    </source>
</evidence>
<feature type="domain" description="NOL1/NOP2/NSUN 5/7 ferredoxin-like" evidence="1">
    <location>
        <begin position="38"/>
        <end position="121"/>
    </location>
</feature>
<accession>A0A1Y3B5G3</accession>